<feature type="region of interest" description="Disordered" evidence="1">
    <location>
        <begin position="119"/>
        <end position="192"/>
    </location>
</feature>
<evidence type="ECO:0008006" key="5">
    <source>
        <dbReference type="Google" id="ProtNLM"/>
    </source>
</evidence>
<keyword evidence="2" id="KW-1133">Transmembrane helix</keyword>
<keyword evidence="2" id="KW-0472">Membrane</keyword>
<evidence type="ECO:0000313" key="3">
    <source>
        <dbReference type="EMBL" id="RKN31865.1"/>
    </source>
</evidence>
<reference evidence="3 4" key="1">
    <citation type="submission" date="2018-09" db="EMBL/GenBank/DDBJ databases">
        <title>Micromonospora sp. nov. MS1-9, isolated from a root of Musa sp.</title>
        <authorList>
            <person name="Kuncharoen N."/>
            <person name="Kudo T."/>
            <person name="Ohkuma M."/>
            <person name="Yuki M."/>
            <person name="Tanasupawat S."/>
        </authorList>
    </citation>
    <scope>NUCLEOTIDE SEQUENCE [LARGE SCALE GENOMIC DNA]</scope>
    <source>
        <strain evidence="3 4">MS1-9</strain>
    </source>
</reference>
<dbReference type="EMBL" id="RAZT01000007">
    <property type="protein sequence ID" value="RKN31865.1"/>
    <property type="molecule type" value="Genomic_DNA"/>
</dbReference>
<evidence type="ECO:0000256" key="1">
    <source>
        <dbReference type="SAM" id="MobiDB-lite"/>
    </source>
</evidence>
<protein>
    <recommendedName>
        <fullName evidence="5">CU044_5270 family protein</fullName>
    </recommendedName>
</protein>
<accession>A0A3A9Y330</accession>
<evidence type="ECO:0000313" key="4">
    <source>
        <dbReference type="Proteomes" id="UP000275865"/>
    </source>
</evidence>
<dbReference type="InterPro" id="IPR047789">
    <property type="entry name" value="CU044_5270-like"/>
</dbReference>
<name>A0A3A9Y330_9ACTN</name>
<keyword evidence="2" id="KW-0812">Transmembrane</keyword>
<dbReference type="RefSeq" id="WP_147434678.1">
    <property type="nucleotide sequence ID" value="NZ_RAZT01000007.1"/>
</dbReference>
<sequence>MDDLRMVRELSGNAPLLKTDDLAPARGRLLAGMGAEQHGGEPAARPVRRTRRVRRLLLAGWATAGVAAAVAAVLVLAPDRIGGQVPAAHAEAAQVLHGAAAAALRLPDVEPRRDQFIYTKTRSGNSTDESWLSVDGTHDGLLRQTPATDVENMPLPGCRDGRAAVTRGGRMDPRQTEPCTPSPAYLPDLPTDPDAMLDHLNANYRGEPGDSNALGKDVHDLLASKYLRPQVRAALFEAAARIPGLTVVPDVADGAGRPGIGIAWSYEGRSGALVFDETSHTFLGTVGTSAVLEVAVVDEVGQRP</sequence>
<dbReference type="NCBIfam" id="NF038083">
    <property type="entry name" value="CU044_5270_fam"/>
    <property type="match status" value="1"/>
</dbReference>
<gene>
    <name evidence="3" type="ORF">D7044_16490</name>
</gene>
<evidence type="ECO:0000256" key="2">
    <source>
        <dbReference type="SAM" id="Phobius"/>
    </source>
</evidence>
<organism evidence="3 4">
    <name type="scientific">Micromonospora musae</name>
    <dbReference type="NCBI Taxonomy" id="1894970"/>
    <lineage>
        <taxon>Bacteria</taxon>
        <taxon>Bacillati</taxon>
        <taxon>Actinomycetota</taxon>
        <taxon>Actinomycetes</taxon>
        <taxon>Micromonosporales</taxon>
        <taxon>Micromonosporaceae</taxon>
        <taxon>Micromonospora</taxon>
    </lineage>
</organism>
<proteinExistence type="predicted"/>
<feature type="compositionally biased region" description="Polar residues" evidence="1">
    <location>
        <begin position="119"/>
        <end position="130"/>
    </location>
</feature>
<comment type="caution">
    <text evidence="3">The sequence shown here is derived from an EMBL/GenBank/DDBJ whole genome shotgun (WGS) entry which is preliminary data.</text>
</comment>
<dbReference type="AlphaFoldDB" id="A0A3A9Y330"/>
<feature type="transmembrane region" description="Helical" evidence="2">
    <location>
        <begin position="56"/>
        <end position="77"/>
    </location>
</feature>
<dbReference type="Proteomes" id="UP000275865">
    <property type="component" value="Unassembled WGS sequence"/>
</dbReference>